<gene>
    <name evidence="2" type="ORF">H9L09_08770</name>
</gene>
<dbReference type="EMBL" id="CP060713">
    <property type="protein sequence ID" value="QNN54930.1"/>
    <property type="molecule type" value="Genomic_DNA"/>
</dbReference>
<dbReference type="PANTHER" id="PTHR12110">
    <property type="entry name" value="HYDROXYPYRUVATE ISOMERASE"/>
    <property type="match status" value="1"/>
</dbReference>
<dbReference type="Proteomes" id="UP000515947">
    <property type="component" value="Chromosome"/>
</dbReference>
<dbReference type="InterPro" id="IPR013022">
    <property type="entry name" value="Xyl_isomerase-like_TIM-brl"/>
</dbReference>
<feature type="domain" description="Xylose isomerase-like TIM barrel" evidence="1">
    <location>
        <begin position="7"/>
        <end position="214"/>
    </location>
</feature>
<keyword evidence="3" id="KW-1185">Reference proteome</keyword>
<dbReference type="SUPFAM" id="SSF51658">
    <property type="entry name" value="Xylose isomerase-like"/>
    <property type="match status" value="1"/>
</dbReference>
<dbReference type="InterPro" id="IPR036237">
    <property type="entry name" value="Xyl_isomerase-like_sf"/>
</dbReference>
<protein>
    <submittedName>
        <fullName evidence="2">TIM barrel protein</fullName>
    </submittedName>
</protein>
<evidence type="ECO:0000259" key="1">
    <source>
        <dbReference type="Pfam" id="PF01261"/>
    </source>
</evidence>
<proteinExistence type="predicted"/>
<accession>A0A7G9RH55</accession>
<dbReference type="InterPro" id="IPR050312">
    <property type="entry name" value="IolE/XylAMocC-like"/>
</dbReference>
<dbReference type="KEGG" id="nmes:H9L09_08770"/>
<evidence type="ECO:0000313" key="2">
    <source>
        <dbReference type="EMBL" id="QNN54930.1"/>
    </source>
</evidence>
<organism evidence="2 3">
    <name type="scientific">Nocardioides mesophilus</name>
    <dbReference type="NCBI Taxonomy" id="433659"/>
    <lineage>
        <taxon>Bacteria</taxon>
        <taxon>Bacillati</taxon>
        <taxon>Actinomycetota</taxon>
        <taxon>Actinomycetes</taxon>
        <taxon>Propionibacteriales</taxon>
        <taxon>Nocardioidaceae</taxon>
        <taxon>Nocardioides</taxon>
    </lineage>
</organism>
<dbReference type="AlphaFoldDB" id="A0A7G9RH55"/>
<dbReference type="PANTHER" id="PTHR12110:SF41">
    <property type="entry name" value="INOSOSE DEHYDRATASE"/>
    <property type="match status" value="1"/>
</dbReference>
<dbReference type="RefSeq" id="WP_187580770.1">
    <property type="nucleotide sequence ID" value="NZ_CP060713.1"/>
</dbReference>
<sequence>MVLHQRSESESALRSARESAGALARAGATTFITAAVADAGWSPPQPLERSELRHMVEMLSRVDDVCAEFGLAQVLHPHVQTMVETVEDVDRLLEACDVSWCLDTGHLAIGGKDPVAFAREAVDRVGHVHLKDVDLSHAPALMSRQTSIMESVQAGLFTPLGQGDVPIADVITALEDGGYTGWYVIEQDTAITGEVPAEGAGPVQSVASSMDYLRDVVAPRLEVG</sequence>
<dbReference type="Pfam" id="PF01261">
    <property type="entry name" value="AP_endonuc_2"/>
    <property type="match status" value="1"/>
</dbReference>
<reference evidence="2 3" key="1">
    <citation type="submission" date="2020-08" db="EMBL/GenBank/DDBJ databases">
        <title>Genome sequence of Nocardioides mesophilus KACC 16243T.</title>
        <authorList>
            <person name="Hyun D.-W."/>
            <person name="Bae J.-W."/>
        </authorList>
    </citation>
    <scope>NUCLEOTIDE SEQUENCE [LARGE SCALE GENOMIC DNA]</scope>
    <source>
        <strain evidence="2 3">KACC 16243</strain>
    </source>
</reference>
<evidence type="ECO:0000313" key="3">
    <source>
        <dbReference type="Proteomes" id="UP000515947"/>
    </source>
</evidence>
<dbReference type="Gene3D" id="3.20.20.150">
    <property type="entry name" value="Divalent-metal-dependent TIM barrel enzymes"/>
    <property type="match status" value="1"/>
</dbReference>
<name>A0A7G9RH55_9ACTN</name>